<sequence length="420" mass="47157">MPLARREFIKNATLSGAASLCFASVARSDSKSGEPEYLRNARWLGDRFIKWQAPYGGTDPKNCPYRTKENIVPTIIQGIGPQVRALYALYDATGIEKYKVAADRHAVFMMNAVHDPPVPYHNKMTLQGEEVYAASTSWQYGKVLSPCYDLFVKHNPDEHVFDLKAYSIFQWLQAHRRDDSYFGVGYPNGEFEDAQFSCDLGEVGSGLVGYYEVSDNKDALKDAFGLAKYFLTEHEDGSAAGVWSSKIGTWLVGPWPGGGAEHFTSQQYDQTGWGWSCLVVGEFLLELRELTDDDSTRKQIAEKCVKAFQWCIDHCQFDDGAHGMFGKDDKWVGQAAAAILLYTRLLEQDLVPPDVQEKYGPKIQKSWCWMLNHTGKDTYPTDGYIKVTGSTTTKPPENLLWMMSWTVDALLAGGEKFTCN</sequence>
<evidence type="ECO:0008006" key="3">
    <source>
        <dbReference type="Google" id="ProtNLM"/>
    </source>
</evidence>
<evidence type="ECO:0000313" key="2">
    <source>
        <dbReference type="Proteomes" id="UP000323917"/>
    </source>
</evidence>
<organism evidence="1 2">
    <name type="scientific">Bythopirellula goksoeyrii</name>
    <dbReference type="NCBI Taxonomy" id="1400387"/>
    <lineage>
        <taxon>Bacteria</taxon>
        <taxon>Pseudomonadati</taxon>
        <taxon>Planctomycetota</taxon>
        <taxon>Planctomycetia</taxon>
        <taxon>Pirellulales</taxon>
        <taxon>Lacipirellulaceae</taxon>
        <taxon>Bythopirellula</taxon>
    </lineage>
</organism>
<keyword evidence="2" id="KW-1185">Reference proteome</keyword>
<name>A0A5B9QC49_9BACT</name>
<dbReference type="RefSeq" id="WP_148073703.1">
    <property type="nucleotide sequence ID" value="NZ_CP042913.1"/>
</dbReference>
<dbReference type="Proteomes" id="UP000323917">
    <property type="component" value="Chromosome"/>
</dbReference>
<dbReference type="SUPFAM" id="SSF48208">
    <property type="entry name" value="Six-hairpin glycosidases"/>
    <property type="match status" value="1"/>
</dbReference>
<protein>
    <recommendedName>
        <fullName evidence="3">Glycosyl hydrolase family 76</fullName>
    </recommendedName>
</protein>
<dbReference type="GO" id="GO:0005975">
    <property type="term" value="P:carbohydrate metabolic process"/>
    <property type="evidence" value="ECO:0007669"/>
    <property type="project" value="InterPro"/>
</dbReference>
<accession>A0A5B9QC49</accession>
<proteinExistence type="predicted"/>
<evidence type="ECO:0000313" key="1">
    <source>
        <dbReference type="EMBL" id="QEG35155.1"/>
    </source>
</evidence>
<reference evidence="1 2" key="1">
    <citation type="submission" date="2019-08" db="EMBL/GenBank/DDBJ databases">
        <title>Deep-cultivation of Planctomycetes and their phenomic and genomic characterization uncovers novel biology.</title>
        <authorList>
            <person name="Wiegand S."/>
            <person name="Jogler M."/>
            <person name="Boedeker C."/>
            <person name="Pinto D."/>
            <person name="Vollmers J."/>
            <person name="Rivas-Marin E."/>
            <person name="Kohn T."/>
            <person name="Peeters S.H."/>
            <person name="Heuer A."/>
            <person name="Rast P."/>
            <person name="Oberbeckmann S."/>
            <person name="Bunk B."/>
            <person name="Jeske O."/>
            <person name="Meyerdierks A."/>
            <person name="Storesund J.E."/>
            <person name="Kallscheuer N."/>
            <person name="Luecker S."/>
            <person name="Lage O.M."/>
            <person name="Pohl T."/>
            <person name="Merkel B.J."/>
            <person name="Hornburger P."/>
            <person name="Mueller R.-W."/>
            <person name="Bruemmer F."/>
            <person name="Labrenz M."/>
            <person name="Spormann A.M."/>
            <person name="Op den Camp H."/>
            <person name="Overmann J."/>
            <person name="Amann R."/>
            <person name="Jetten M.S.M."/>
            <person name="Mascher T."/>
            <person name="Medema M.H."/>
            <person name="Devos D.P."/>
            <person name="Kaster A.-K."/>
            <person name="Ovreas L."/>
            <person name="Rohde M."/>
            <person name="Galperin M.Y."/>
            <person name="Jogler C."/>
        </authorList>
    </citation>
    <scope>NUCLEOTIDE SEQUENCE [LARGE SCALE GENOMIC DNA]</scope>
    <source>
        <strain evidence="1 2">Pr1d</strain>
    </source>
</reference>
<gene>
    <name evidence="1" type="ORF">Pr1d_24460</name>
</gene>
<dbReference type="AlphaFoldDB" id="A0A5B9QC49"/>
<dbReference type="InterPro" id="IPR008928">
    <property type="entry name" value="6-hairpin_glycosidase_sf"/>
</dbReference>
<dbReference type="KEGG" id="bgok:Pr1d_24460"/>
<dbReference type="EMBL" id="CP042913">
    <property type="protein sequence ID" value="QEG35155.1"/>
    <property type="molecule type" value="Genomic_DNA"/>
</dbReference>